<evidence type="ECO:0000259" key="2">
    <source>
        <dbReference type="Pfam" id="PF05229"/>
    </source>
</evidence>
<dbReference type="InterPro" id="IPR007893">
    <property type="entry name" value="Spore_coat_U/FanG"/>
</dbReference>
<dbReference type="Pfam" id="PF05229">
    <property type="entry name" value="SCPU"/>
    <property type="match status" value="2"/>
</dbReference>
<dbReference type="OrthoDB" id="8751277at2"/>
<dbReference type="EMBL" id="RHFN01000007">
    <property type="protein sequence ID" value="ROU15286.1"/>
    <property type="molecule type" value="Genomic_DNA"/>
</dbReference>
<dbReference type="SMART" id="SM00972">
    <property type="entry name" value="SCPU"/>
    <property type="match status" value="2"/>
</dbReference>
<comment type="caution">
    <text evidence="3">The sequence shown here is derived from an EMBL/GenBank/DDBJ whole genome shotgun (WGS) entry which is preliminary data.</text>
</comment>
<dbReference type="RefSeq" id="WP_035895985.1">
    <property type="nucleotide sequence ID" value="NZ_AP022665.1"/>
</dbReference>
<gene>
    <name evidence="3" type="ORF">EB837_09170</name>
</gene>
<dbReference type="InterPro" id="IPR053167">
    <property type="entry name" value="Spore_coat_component"/>
</dbReference>
<name>A0A378GDQ1_9ENTR</name>
<feature type="signal peptide" evidence="1">
    <location>
        <begin position="1"/>
        <end position="21"/>
    </location>
</feature>
<feature type="chain" id="PRO_5043165006" evidence="1">
    <location>
        <begin position="22"/>
        <end position="325"/>
    </location>
</feature>
<feature type="domain" description="Spore coat protein U/FanG" evidence="2">
    <location>
        <begin position="185"/>
        <end position="321"/>
    </location>
</feature>
<evidence type="ECO:0000313" key="4">
    <source>
        <dbReference type="Proteomes" id="UP000268051"/>
    </source>
</evidence>
<reference evidence="3 4" key="1">
    <citation type="submission" date="2018-10" db="EMBL/GenBank/DDBJ databases">
        <title>Horizontal transference of carbapenem resistance between Klebsiella pneumoniae and Kluyvera ascorbata during abdominal infection: a case report.</title>
        <authorList>
            <person name="Raro O.H.F."/>
            <person name="Lima-Morales D."/>
            <person name="Barth A.L."/>
            <person name="Paim T.G.S."/>
            <person name="Mott M.P."/>
            <person name="Riche C.V.W."/>
            <person name="Teixeira U.F."/>
            <person name="Waechter F."/>
            <person name="Dias C.A.G."/>
        </authorList>
    </citation>
    <scope>NUCLEOTIDE SEQUENCE [LARGE SCALE GENOMIC DNA]</scope>
    <source>
        <strain evidence="3 4">OT2</strain>
    </source>
</reference>
<evidence type="ECO:0000256" key="1">
    <source>
        <dbReference type="SAM" id="SignalP"/>
    </source>
</evidence>
<protein>
    <submittedName>
        <fullName evidence="3">Spore coat protein U</fullName>
    </submittedName>
</protein>
<proteinExistence type="predicted"/>
<accession>A0A378GDQ1</accession>
<dbReference type="Proteomes" id="UP000268051">
    <property type="component" value="Unassembled WGS sequence"/>
</dbReference>
<dbReference type="AlphaFoldDB" id="A0A378GDQ1"/>
<keyword evidence="1" id="KW-0732">Signal</keyword>
<evidence type="ECO:0000313" key="3">
    <source>
        <dbReference type="EMBL" id="ROU15286.1"/>
    </source>
</evidence>
<feature type="domain" description="Spore coat protein U/FanG" evidence="2">
    <location>
        <begin position="22"/>
        <end position="159"/>
    </location>
</feature>
<keyword evidence="3" id="KW-0946">Virion</keyword>
<dbReference type="PANTHER" id="PTHR37089">
    <property type="entry name" value="PROTEIN U-RELATED"/>
    <property type="match status" value="1"/>
</dbReference>
<dbReference type="PANTHER" id="PTHR37089:SF4">
    <property type="entry name" value="EXPORTED PROTEIN"/>
    <property type="match status" value="1"/>
</dbReference>
<organism evidence="3 4">
    <name type="scientific">Kluyvera ascorbata</name>
    <dbReference type="NCBI Taxonomy" id="51288"/>
    <lineage>
        <taxon>Bacteria</taxon>
        <taxon>Pseudomonadati</taxon>
        <taxon>Pseudomonadota</taxon>
        <taxon>Gammaproteobacteria</taxon>
        <taxon>Enterobacterales</taxon>
        <taxon>Enterobacteriaceae</taxon>
        <taxon>Kluyvera</taxon>
    </lineage>
</organism>
<sequence>MWLRVLILLIGVFCFPMKSHAVNCSISAVSNVAFSSVNPLSTNDAQASMTFNYSCSKVVGDLLGGYTLCFNLGAPGGNTIATRKMTTTGGGTLNYQLYYKDSSGNSQVWGNQTAGGGTFPTVGINLLDLTTVSGSLTVYGTVPSGQNTVAPGNYTDTYTGATAYVTINGALLAPPGTCSTTNLQTFPFLVTAAVNKQCNINAVNNINLGSVPSSQTNITGNNFFTMACTNSTPYTIGLSPSNGSTTGSGMMKSTAVPATNTDQVPYQLNSTAGVSGTAWGNIISTNTVAGTGTGLAVNQTVYAVAPSANYRPDTYADTVTINVNY</sequence>
<keyword evidence="3" id="KW-0167">Capsid protein</keyword>